<evidence type="ECO:0000256" key="3">
    <source>
        <dbReference type="ARBA" id="ARBA00022475"/>
    </source>
</evidence>
<dbReference type="InterPro" id="IPR001611">
    <property type="entry name" value="Leu-rich_rpt"/>
</dbReference>
<evidence type="ECO:0000256" key="6">
    <source>
        <dbReference type="ARBA" id="ARBA00022989"/>
    </source>
</evidence>
<evidence type="ECO:0000256" key="10">
    <source>
        <dbReference type="ARBA" id="ARBA00023303"/>
    </source>
</evidence>
<keyword evidence="9" id="KW-1015">Disulfide bond</keyword>
<proteinExistence type="predicted"/>
<evidence type="ECO:0000313" key="13">
    <source>
        <dbReference type="Proteomes" id="UP000095728"/>
    </source>
</evidence>
<keyword evidence="7" id="KW-0406">Ion transport</keyword>
<evidence type="ECO:0000256" key="7">
    <source>
        <dbReference type="ARBA" id="ARBA00023065"/>
    </source>
</evidence>
<keyword evidence="3" id="KW-1003">Cell membrane</keyword>
<accession>A0A1E5S020</accession>
<evidence type="ECO:0000256" key="8">
    <source>
        <dbReference type="ARBA" id="ARBA00023136"/>
    </source>
</evidence>
<feature type="compositionally biased region" description="Acidic residues" evidence="11">
    <location>
        <begin position="280"/>
        <end position="289"/>
    </location>
</feature>
<protein>
    <submittedName>
        <fullName evidence="12">Uncharacterized protein</fullName>
    </submittedName>
</protein>
<evidence type="ECO:0000256" key="1">
    <source>
        <dbReference type="ARBA" id="ARBA00004162"/>
    </source>
</evidence>
<name>A0A1E5S020_9ASCO</name>
<evidence type="ECO:0000256" key="4">
    <source>
        <dbReference type="ARBA" id="ARBA00022692"/>
    </source>
</evidence>
<dbReference type="InterPro" id="IPR032675">
    <property type="entry name" value="LRR_dom_sf"/>
</dbReference>
<evidence type="ECO:0000256" key="2">
    <source>
        <dbReference type="ARBA" id="ARBA00022448"/>
    </source>
</evidence>
<keyword evidence="10" id="KW-0407">Ion channel</keyword>
<evidence type="ECO:0000256" key="5">
    <source>
        <dbReference type="ARBA" id="ARBA00022729"/>
    </source>
</evidence>
<gene>
    <name evidence="12" type="ORF">AWRI3579_g240</name>
</gene>
<evidence type="ECO:0000256" key="11">
    <source>
        <dbReference type="SAM" id="MobiDB-lite"/>
    </source>
</evidence>
<dbReference type="PANTHER" id="PTHR46473:SF10">
    <property type="entry name" value="LD45603P-RELATED"/>
    <property type="match status" value="1"/>
</dbReference>
<keyword evidence="4" id="KW-0812">Transmembrane</keyword>
<feature type="compositionally biased region" description="Polar residues" evidence="11">
    <location>
        <begin position="71"/>
        <end position="83"/>
    </location>
</feature>
<keyword evidence="8" id="KW-0472">Membrane</keyword>
<reference evidence="13" key="1">
    <citation type="journal article" date="2016" name="Genome Announc.">
        <title>Genome sequences of three species of Hanseniaspora isolated from spontaneous wine fermentations.</title>
        <authorList>
            <person name="Sternes P.R."/>
            <person name="Lee D."/>
            <person name="Kutyna D.R."/>
            <person name="Borneman A.R."/>
        </authorList>
    </citation>
    <scope>NUCLEOTIDE SEQUENCE [LARGE SCALE GENOMIC DNA]</scope>
    <source>
        <strain evidence="13">AWRI3579</strain>
    </source>
</reference>
<dbReference type="PANTHER" id="PTHR46473">
    <property type="entry name" value="GH08155P"/>
    <property type="match status" value="1"/>
</dbReference>
<dbReference type="GO" id="GO:0034220">
    <property type="term" value="P:monoatomic ion transmembrane transport"/>
    <property type="evidence" value="ECO:0007669"/>
    <property type="project" value="UniProtKB-KW"/>
</dbReference>
<feature type="compositionally biased region" description="Low complexity" evidence="11">
    <location>
        <begin position="439"/>
        <end position="451"/>
    </location>
</feature>
<dbReference type="EMBL" id="LPNM01000001">
    <property type="protein sequence ID" value="OEJ92436.1"/>
    <property type="molecule type" value="Genomic_DNA"/>
</dbReference>
<feature type="compositionally biased region" description="Polar residues" evidence="11">
    <location>
        <begin position="452"/>
        <end position="462"/>
    </location>
</feature>
<feature type="compositionally biased region" description="Polar residues" evidence="11">
    <location>
        <begin position="91"/>
        <end position="103"/>
    </location>
</feature>
<comment type="caution">
    <text evidence="12">The sequence shown here is derived from an EMBL/GenBank/DDBJ whole genome shotgun (WGS) entry which is preliminary data.</text>
</comment>
<dbReference type="InterPro" id="IPR051432">
    <property type="entry name" value="KCNMA1_auxiliary"/>
</dbReference>
<dbReference type="Gene3D" id="3.80.10.10">
    <property type="entry name" value="Ribonuclease Inhibitor"/>
    <property type="match status" value="1"/>
</dbReference>
<feature type="region of interest" description="Disordered" evidence="11">
    <location>
        <begin position="255"/>
        <end position="297"/>
    </location>
</feature>
<keyword evidence="2" id="KW-0813">Transport</keyword>
<dbReference type="GO" id="GO:0005886">
    <property type="term" value="C:plasma membrane"/>
    <property type="evidence" value="ECO:0007669"/>
    <property type="project" value="UniProtKB-SubCell"/>
</dbReference>
<dbReference type="AlphaFoldDB" id="A0A1E5S020"/>
<evidence type="ECO:0000256" key="9">
    <source>
        <dbReference type="ARBA" id="ARBA00023157"/>
    </source>
</evidence>
<keyword evidence="6" id="KW-1133">Transmembrane helix</keyword>
<keyword evidence="5" id="KW-0732">Signal</keyword>
<dbReference type="SUPFAM" id="SSF52058">
    <property type="entry name" value="L domain-like"/>
    <property type="match status" value="1"/>
</dbReference>
<feature type="region of interest" description="Disordered" evidence="11">
    <location>
        <begin position="116"/>
        <end position="156"/>
    </location>
</feature>
<dbReference type="PROSITE" id="PS51450">
    <property type="entry name" value="LRR"/>
    <property type="match status" value="2"/>
</dbReference>
<organism evidence="12 13">
    <name type="scientific">Hanseniaspora osmophila</name>
    <dbReference type="NCBI Taxonomy" id="56408"/>
    <lineage>
        <taxon>Eukaryota</taxon>
        <taxon>Fungi</taxon>
        <taxon>Dikarya</taxon>
        <taxon>Ascomycota</taxon>
        <taxon>Saccharomycotina</taxon>
        <taxon>Saccharomycetes</taxon>
        <taxon>Saccharomycodales</taxon>
        <taxon>Saccharomycodaceae</taxon>
        <taxon>Hanseniaspora</taxon>
    </lineage>
</organism>
<sequence>MNGRNHNLGPRVTGKMDVGSSTVHDDANSDNEDSLDAGSPLKNLSRSYQLGSIGHVNSKYIALDIDNMPSLQEENNNGYPRQSQDSEQKSVVESTGNNNYSSSFAEYDTVINSPEKKSVSAQEEAHYADGSPHAPALSKSENGGAQWKNFFQPRNRPQLVNGGNMLGSYKHNNEHGAATIENRMNNGGDDQYYSNLLPDVSSHIIKHDASEDEEDSKLGQSNSFNRFTETHDENDKSIFHYEFAEKTNNYTSSFYNEKEINGPDSDISKAQMQSQKNNEEGEQEQEEQEQAGIEEPNNTFLKRKKGISAFNVPQSIPEYHMTNTSDNSNVSGDPAPDARNVFANLFSSNIKPIDNTNNNVQRHYVNADAAPHPTASGLSNATTAIASASSNPAFQQNVGQMKNKGIAPSGHKKALSTTTPQDVGMFYDEKTGVWANPHNSSSMGSANASANTMGDPSLESSRNTVNISGIKARNLNKNGDFKQPSLKTPSTAGVAYNDSLDYEDTSVLPDPIISPLEENLEHDHDSYLNEPETKYKALLMERLIQLAGTTLGSIYDLDISSGMLGLEVQDYFCSLFEMLPNLLELKCSNNGLHEVCLPKFTNLESLNLSENKLKEVNTLLNGVHLHLRSLDLTHNLLTQFETSSAKCAFFKLQNLNLSQNSFSGHFELNLFEDFPNLQTLDVSDNQGLTHISLKRGTKPLRLLLNNNSQLQKVTLVDDELPTDTLIFQTLEMENCLPTLIAYMNTKYQDNIAHMVISSVTPTSLNASWKFARSLESLIVKKYWLQDDWYRLNEGLEQLLITEIISDINCSFPKAGGSLPGNNLKKLHALSIANTNLSFPLSFKFDFLFENLQIKNLHELNVKENVEIKSKIYTQFDIYEQDRVEALYRHGTQKKFGGSLTMLDGRAGFFDWDMQN</sequence>
<dbReference type="InParanoid" id="A0A1E5S020"/>
<dbReference type="Proteomes" id="UP000095728">
    <property type="component" value="Unassembled WGS sequence"/>
</dbReference>
<feature type="compositionally biased region" description="Basic and acidic residues" evidence="11">
    <location>
        <begin position="116"/>
        <end position="127"/>
    </location>
</feature>
<feature type="region of interest" description="Disordered" evidence="11">
    <location>
        <begin position="71"/>
        <end position="103"/>
    </location>
</feature>
<keyword evidence="13" id="KW-1185">Reference proteome</keyword>
<feature type="region of interest" description="Disordered" evidence="11">
    <location>
        <begin position="438"/>
        <end position="462"/>
    </location>
</feature>
<feature type="region of interest" description="Disordered" evidence="11">
    <location>
        <begin position="1"/>
        <end position="41"/>
    </location>
</feature>
<dbReference type="OrthoDB" id="3972692at2759"/>
<evidence type="ECO:0000313" key="12">
    <source>
        <dbReference type="EMBL" id="OEJ92436.1"/>
    </source>
</evidence>
<comment type="subcellular location">
    <subcellularLocation>
        <location evidence="1">Cell membrane</location>
        <topology evidence="1">Single-pass membrane protein</topology>
    </subcellularLocation>
</comment>